<keyword evidence="2" id="KW-0810">Translation regulation</keyword>
<gene>
    <name evidence="6" type="primary">yciH</name>
    <name evidence="6" type="ORF">PSI14_05005</name>
</gene>
<organism evidence="6 7">
    <name type="scientific">Xenorhabdus anantnagensis</name>
    <dbReference type="NCBI Taxonomy" id="3025875"/>
    <lineage>
        <taxon>Bacteria</taxon>
        <taxon>Pseudomonadati</taxon>
        <taxon>Pseudomonadota</taxon>
        <taxon>Gammaproteobacteria</taxon>
        <taxon>Enterobacterales</taxon>
        <taxon>Morganellaceae</taxon>
        <taxon>Xenorhabdus</taxon>
    </lineage>
</organism>
<dbReference type="Gene3D" id="3.30.780.10">
    <property type="entry name" value="SUI1-like domain"/>
    <property type="match status" value="1"/>
</dbReference>
<evidence type="ECO:0000256" key="4">
    <source>
        <dbReference type="SAM" id="MobiDB-lite"/>
    </source>
</evidence>
<dbReference type="InterPro" id="IPR005872">
    <property type="entry name" value="SUI1_arc_bac"/>
</dbReference>
<dbReference type="PANTHER" id="PTHR12789">
    <property type="entry name" value="DENSITY-REGULATED PROTEIN HOMOLOG"/>
    <property type="match status" value="1"/>
</dbReference>
<dbReference type="InterPro" id="IPR036877">
    <property type="entry name" value="SUI1_dom_sf"/>
</dbReference>
<dbReference type="CDD" id="cd11567">
    <property type="entry name" value="YciH_like"/>
    <property type="match status" value="1"/>
</dbReference>
<feature type="region of interest" description="Disordered" evidence="4">
    <location>
        <begin position="1"/>
        <end position="29"/>
    </location>
</feature>
<keyword evidence="7" id="KW-1185">Reference proteome</keyword>
<dbReference type="PROSITE" id="PS50296">
    <property type="entry name" value="SUI1"/>
    <property type="match status" value="1"/>
</dbReference>
<evidence type="ECO:0000256" key="1">
    <source>
        <dbReference type="ARBA" id="ARBA00005422"/>
    </source>
</evidence>
<evidence type="ECO:0000256" key="2">
    <source>
        <dbReference type="ARBA" id="ARBA00022845"/>
    </source>
</evidence>
<reference evidence="6 7" key="1">
    <citation type="submission" date="2023-02" db="EMBL/GenBank/DDBJ databases">
        <title>Entomopathogenic bacteria.</title>
        <authorList>
            <person name="Machado R.A."/>
        </authorList>
    </citation>
    <scope>NUCLEOTIDE SEQUENCE [LARGE SCALE GENOMIC DNA]</scope>
    <source>
        <strain evidence="6 7">XENO-2</strain>
    </source>
</reference>
<proteinExistence type="inferred from homology"/>
<dbReference type="Proteomes" id="UP001220225">
    <property type="component" value="Unassembled WGS sequence"/>
</dbReference>
<comment type="caution">
    <text evidence="6">The sequence shown here is derived from an EMBL/GenBank/DDBJ whole genome shotgun (WGS) entry which is preliminary data.</text>
</comment>
<name>A0ABT5LPA9_9GAMM</name>
<dbReference type="PIRSF" id="PIRSF037511">
    <property type="entry name" value="Transl_init_SUI1_pro"/>
    <property type="match status" value="1"/>
</dbReference>
<protein>
    <submittedName>
        <fullName evidence="6">Stress response translation initiation inhibitor YciH</fullName>
    </submittedName>
</protein>
<dbReference type="RefSeq" id="WP_273574745.1">
    <property type="nucleotide sequence ID" value="NZ_JAQRFN010000004.1"/>
</dbReference>
<comment type="similarity">
    <text evidence="1">Belongs to the SUI1 family.</text>
</comment>
<evidence type="ECO:0000313" key="7">
    <source>
        <dbReference type="Proteomes" id="UP001220225"/>
    </source>
</evidence>
<keyword evidence="3" id="KW-0648">Protein biosynthesis</keyword>
<feature type="domain" description="SUI1" evidence="5">
    <location>
        <begin position="38"/>
        <end position="104"/>
    </location>
</feature>
<dbReference type="SUPFAM" id="SSF55159">
    <property type="entry name" value="eIF1-like"/>
    <property type="match status" value="1"/>
</dbReference>
<dbReference type="NCBIfam" id="TIGR01158">
    <property type="entry name" value="SUI1_rel"/>
    <property type="match status" value="1"/>
</dbReference>
<evidence type="ECO:0000256" key="3">
    <source>
        <dbReference type="ARBA" id="ARBA00022917"/>
    </source>
</evidence>
<sequence>MDNNSRLVYSTDGGRIQEEKVKPTRPKGAGIVGDGIVRIQRQTSGRKGKGVCVITGIDADDQTLAKLTAELKKKCGCGGSVKEGEIEIQGDKRDLLKQLLEAKGMKVKLAGG</sequence>
<dbReference type="PANTHER" id="PTHR12789:SF0">
    <property type="entry name" value="DENSITY-REGULATED PROTEIN"/>
    <property type="match status" value="1"/>
</dbReference>
<dbReference type="InterPro" id="IPR001950">
    <property type="entry name" value="SUI1"/>
</dbReference>
<evidence type="ECO:0000259" key="5">
    <source>
        <dbReference type="PROSITE" id="PS50296"/>
    </source>
</evidence>
<dbReference type="NCBIfam" id="NF006536">
    <property type="entry name" value="PRK09019.1"/>
    <property type="match status" value="1"/>
</dbReference>
<accession>A0ABT5LPA9</accession>
<evidence type="ECO:0000313" key="6">
    <source>
        <dbReference type="EMBL" id="MDC9596246.1"/>
    </source>
</evidence>
<dbReference type="InterPro" id="IPR050318">
    <property type="entry name" value="DENR/SUI1_TIF"/>
</dbReference>
<dbReference type="EMBL" id="JAQRFN010000004">
    <property type="protein sequence ID" value="MDC9596246.1"/>
    <property type="molecule type" value="Genomic_DNA"/>
</dbReference>
<dbReference type="Pfam" id="PF01253">
    <property type="entry name" value="SUI1"/>
    <property type="match status" value="1"/>
</dbReference>